<dbReference type="OrthoDB" id="9803333at2"/>
<accession>A0A437JQ36</accession>
<dbReference type="PRINTS" id="PR00080">
    <property type="entry name" value="SDRFAMILY"/>
</dbReference>
<keyword evidence="7" id="KW-1185">Reference proteome</keyword>
<keyword evidence="3" id="KW-0560">Oxidoreductase</keyword>
<feature type="domain" description="Ketoreductase" evidence="5">
    <location>
        <begin position="14"/>
        <end position="196"/>
    </location>
</feature>
<dbReference type="RefSeq" id="WP_128200485.1">
    <property type="nucleotide sequence ID" value="NZ_SACT01000009.1"/>
</dbReference>
<dbReference type="GO" id="GO:0016491">
    <property type="term" value="F:oxidoreductase activity"/>
    <property type="evidence" value="ECO:0007669"/>
    <property type="project" value="UniProtKB-KW"/>
</dbReference>
<dbReference type="PROSITE" id="PS00061">
    <property type="entry name" value="ADH_SHORT"/>
    <property type="match status" value="1"/>
</dbReference>
<comment type="caution">
    <text evidence="6">The sequence shown here is derived from an EMBL/GenBank/DDBJ whole genome shotgun (WGS) entry which is preliminary data.</text>
</comment>
<dbReference type="PRINTS" id="PR00081">
    <property type="entry name" value="GDHRDH"/>
</dbReference>
<evidence type="ECO:0000256" key="2">
    <source>
        <dbReference type="ARBA" id="ARBA00022857"/>
    </source>
</evidence>
<evidence type="ECO:0000313" key="6">
    <source>
        <dbReference type="EMBL" id="RVT48906.1"/>
    </source>
</evidence>
<evidence type="ECO:0000313" key="7">
    <source>
        <dbReference type="Proteomes" id="UP000288178"/>
    </source>
</evidence>
<name>A0A437JQ36_9BURK</name>
<dbReference type="PANTHER" id="PTHR43618">
    <property type="entry name" value="7-ALPHA-HYDROXYSTEROID DEHYDROGENASE"/>
    <property type="match status" value="1"/>
</dbReference>
<proteinExistence type="inferred from homology"/>
<evidence type="ECO:0000256" key="4">
    <source>
        <dbReference type="RuleBase" id="RU000363"/>
    </source>
</evidence>
<dbReference type="Gene3D" id="3.40.50.720">
    <property type="entry name" value="NAD(P)-binding Rossmann-like Domain"/>
    <property type="match status" value="1"/>
</dbReference>
<dbReference type="InterPro" id="IPR036291">
    <property type="entry name" value="NAD(P)-bd_dom_sf"/>
</dbReference>
<gene>
    <name evidence="6" type="ORF">ENE75_21360</name>
</gene>
<protein>
    <submittedName>
        <fullName evidence="6">SDR family oxidoreductase</fullName>
    </submittedName>
</protein>
<dbReference type="Proteomes" id="UP000288178">
    <property type="component" value="Unassembled WGS sequence"/>
</dbReference>
<dbReference type="PANTHER" id="PTHR43618:SF8">
    <property type="entry name" value="7ALPHA-HYDROXYSTEROID DEHYDROGENASE"/>
    <property type="match status" value="1"/>
</dbReference>
<sequence>MSTPVQKLFDLTGRTALVTGGSRGLGLQIAEALGEAGAKILLTSRKAADLEHAAAALQDKGIDARWVAADASEPAGVQKVVEDALQRLGHVDILVNNAGATWGAPAEDHPLEAWDKVMNLNVRSVFMMSQAIGKACMIPRRYGRIVNVASIAGLSGSSKMQFLAYGTSKGAVVNFTRTLAGEWGRHGITVNALAPGFFPSKMTRGTLEAVGADKLAAMSPLGRIGDDDDLKGAALLFASAAGKHITGQILAVDGGVSAVHGE</sequence>
<dbReference type="NCBIfam" id="NF006070">
    <property type="entry name" value="PRK08213.1"/>
    <property type="match status" value="1"/>
</dbReference>
<dbReference type="Pfam" id="PF00106">
    <property type="entry name" value="adh_short"/>
    <property type="match status" value="1"/>
</dbReference>
<keyword evidence="2" id="KW-0521">NADP</keyword>
<dbReference type="InterPro" id="IPR057326">
    <property type="entry name" value="KR_dom"/>
</dbReference>
<reference evidence="6 7" key="1">
    <citation type="submission" date="2019-01" db="EMBL/GenBank/DDBJ databases">
        <authorList>
            <person name="Chen W.-M."/>
        </authorList>
    </citation>
    <scope>NUCLEOTIDE SEQUENCE [LARGE SCALE GENOMIC DNA]</scope>
    <source>
        <strain evidence="6 7">ICH-3</strain>
    </source>
</reference>
<dbReference type="EMBL" id="SACT01000009">
    <property type="protein sequence ID" value="RVT48906.1"/>
    <property type="molecule type" value="Genomic_DNA"/>
</dbReference>
<dbReference type="AlphaFoldDB" id="A0A437JQ36"/>
<evidence type="ECO:0000259" key="5">
    <source>
        <dbReference type="SMART" id="SM00822"/>
    </source>
</evidence>
<comment type="similarity">
    <text evidence="1 4">Belongs to the short-chain dehydrogenases/reductases (SDR) family.</text>
</comment>
<dbReference type="InterPro" id="IPR002347">
    <property type="entry name" value="SDR_fam"/>
</dbReference>
<evidence type="ECO:0000256" key="1">
    <source>
        <dbReference type="ARBA" id="ARBA00006484"/>
    </source>
</evidence>
<dbReference type="FunFam" id="3.40.50.720:FF:000084">
    <property type="entry name" value="Short-chain dehydrogenase reductase"/>
    <property type="match status" value="1"/>
</dbReference>
<dbReference type="InterPro" id="IPR020904">
    <property type="entry name" value="Sc_DH/Rdtase_CS"/>
</dbReference>
<organism evidence="6 7">
    <name type="scientific">Rubrivivax albus</name>
    <dbReference type="NCBI Taxonomy" id="2499835"/>
    <lineage>
        <taxon>Bacteria</taxon>
        <taxon>Pseudomonadati</taxon>
        <taxon>Pseudomonadota</taxon>
        <taxon>Betaproteobacteria</taxon>
        <taxon>Burkholderiales</taxon>
        <taxon>Sphaerotilaceae</taxon>
        <taxon>Rubrivivax</taxon>
    </lineage>
</organism>
<dbReference type="SMART" id="SM00822">
    <property type="entry name" value="PKS_KR"/>
    <property type="match status" value="1"/>
</dbReference>
<evidence type="ECO:0000256" key="3">
    <source>
        <dbReference type="ARBA" id="ARBA00023002"/>
    </source>
</evidence>
<dbReference type="InterPro" id="IPR052178">
    <property type="entry name" value="Sec_Metab_Biosynth_SDR"/>
</dbReference>
<dbReference type="SUPFAM" id="SSF51735">
    <property type="entry name" value="NAD(P)-binding Rossmann-fold domains"/>
    <property type="match status" value="1"/>
</dbReference>